<feature type="transmembrane region" description="Helical" evidence="7">
    <location>
        <begin position="114"/>
        <end position="136"/>
    </location>
</feature>
<evidence type="ECO:0000256" key="1">
    <source>
        <dbReference type="ARBA" id="ARBA00004651"/>
    </source>
</evidence>
<dbReference type="AlphaFoldDB" id="A0A6G8B095"/>
<evidence type="ECO:0000256" key="2">
    <source>
        <dbReference type="ARBA" id="ARBA00005745"/>
    </source>
</evidence>
<sequence>MRRSLMRTKANWSRQDQVQFFETLGDLLKSGYSLQNALNSIQTLQPKNERIIGNILIDMQNGISFEQAVKHYVPARINFQLSFVQLHGNMRVVIQEIGTKEYIQYIHYQKLKMLLFYPGLLLFLVLILGLALFCFFSNDIWHDQANRFLNFSGYTTFVILILGVLLIILCILGSRHFLRITFIKYWSFYLKIPVIKDVLKLLMAYYFLFHMGTLLKSGVSLSTVIRRINRITTLPFIEIIGGEMQKHLMRGDDLVSALREMPFLPKEAECLFETGKTQAMIGCDFVRLALLKKNQLDRLIERLLLLIQPIGFGCIGCLIIMLYLKFLLPIYSEMGDFSGW</sequence>
<keyword evidence="6 7" id="KW-0472">Membrane</keyword>
<evidence type="ECO:0000256" key="4">
    <source>
        <dbReference type="ARBA" id="ARBA00022692"/>
    </source>
</evidence>
<dbReference type="Pfam" id="PF00482">
    <property type="entry name" value="T2SSF"/>
    <property type="match status" value="2"/>
</dbReference>
<evidence type="ECO:0000313" key="10">
    <source>
        <dbReference type="Proteomes" id="UP000500741"/>
    </source>
</evidence>
<dbReference type="KEGG" id="wco:G7084_04495"/>
<dbReference type="PANTHER" id="PTHR30012">
    <property type="entry name" value="GENERAL SECRETION PATHWAY PROTEIN"/>
    <property type="match status" value="1"/>
</dbReference>
<organism evidence="9 10">
    <name type="scientific">Weissella coleopterorum</name>
    <dbReference type="NCBI Taxonomy" id="2714949"/>
    <lineage>
        <taxon>Bacteria</taxon>
        <taxon>Bacillati</taxon>
        <taxon>Bacillota</taxon>
        <taxon>Bacilli</taxon>
        <taxon>Lactobacillales</taxon>
        <taxon>Lactobacillaceae</taxon>
        <taxon>Weissella</taxon>
    </lineage>
</organism>
<accession>A0A6G8B095</accession>
<gene>
    <name evidence="9" type="ORF">G7084_04495</name>
</gene>
<name>A0A6G8B095_9LACO</name>
<protein>
    <submittedName>
        <fullName evidence="9">Type II secretory pathway protein</fullName>
    </submittedName>
</protein>
<dbReference type="GO" id="GO:0005886">
    <property type="term" value="C:plasma membrane"/>
    <property type="evidence" value="ECO:0007669"/>
    <property type="project" value="UniProtKB-SubCell"/>
</dbReference>
<dbReference type="EMBL" id="CP049888">
    <property type="protein sequence ID" value="QIL50635.1"/>
    <property type="molecule type" value="Genomic_DNA"/>
</dbReference>
<proteinExistence type="inferred from homology"/>
<feature type="domain" description="Type II secretion system protein GspF" evidence="8">
    <location>
        <begin position="207"/>
        <end position="329"/>
    </location>
</feature>
<evidence type="ECO:0000256" key="6">
    <source>
        <dbReference type="ARBA" id="ARBA00023136"/>
    </source>
</evidence>
<dbReference type="InterPro" id="IPR042094">
    <property type="entry name" value="T2SS_GspF_sf"/>
</dbReference>
<evidence type="ECO:0000259" key="8">
    <source>
        <dbReference type="Pfam" id="PF00482"/>
    </source>
</evidence>
<dbReference type="PANTHER" id="PTHR30012:SF0">
    <property type="entry name" value="TYPE II SECRETION SYSTEM PROTEIN F-RELATED"/>
    <property type="match status" value="1"/>
</dbReference>
<dbReference type="InterPro" id="IPR003004">
    <property type="entry name" value="GspF/PilC"/>
</dbReference>
<feature type="domain" description="Type II secretion system protein GspF" evidence="8">
    <location>
        <begin position="20"/>
        <end position="136"/>
    </location>
</feature>
<keyword evidence="5 7" id="KW-1133">Transmembrane helix</keyword>
<feature type="transmembrane region" description="Helical" evidence="7">
    <location>
        <begin position="303"/>
        <end position="324"/>
    </location>
</feature>
<evidence type="ECO:0000256" key="3">
    <source>
        <dbReference type="ARBA" id="ARBA00022475"/>
    </source>
</evidence>
<evidence type="ECO:0000256" key="7">
    <source>
        <dbReference type="SAM" id="Phobius"/>
    </source>
</evidence>
<evidence type="ECO:0000256" key="5">
    <source>
        <dbReference type="ARBA" id="ARBA00022989"/>
    </source>
</evidence>
<feature type="transmembrane region" description="Helical" evidence="7">
    <location>
        <begin position="156"/>
        <end position="178"/>
    </location>
</feature>
<comment type="subcellular location">
    <subcellularLocation>
        <location evidence="1">Cell membrane</location>
        <topology evidence="1">Multi-pass membrane protein</topology>
    </subcellularLocation>
</comment>
<keyword evidence="3" id="KW-1003">Cell membrane</keyword>
<dbReference type="InterPro" id="IPR018076">
    <property type="entry name" value="T2SS_GspF_dom"/>
</dbReference>
<dbReference type="Proteomes" id="UP000500741">
    <property type="component" value="Chromosome"/>
</dbReference>
<keyword evidence="4 7" id="KW-0812">Transmembrane</keyword>
<evidence type="ECO:0000313" key="9">
    <source>
        <dbReference type="EMBL" id="QIL50635.1"/>
    </source>
</evidence>
<dbReference type="Gene3D" id="1.20.81.30">
    <property type="entry name" value="Type II secretion system (T2SS), domain F"/>
    <property type="match status" value="2"/>
</dbReference>
<reference evidence="9 10" key="1">
    <citation type="submission" date="2020-03" db="EMBL/GenBank/DDBJ databases">
        <title>Weissella sp. nov., isolated from Cybister lewisianus.</title>
        <authorList>
            <person name="Hyun D.-W."/>
            <person name="Bae J.-W."/>
        </authorList>
    </citation>
    <scope>NUCLEOTIDE SEQUENCE [LARGE SCALE GENOMIC DNA]</scope>
    <source>
        <strain evidence="9 10">HDW19</strain>
    </source>
</reference>
<keyword evidence="10" id="KW-1185">Reference proteome</keyword>
<comment type="similarity">
    <text evidence="2">Belongs to the GSP F family.</text>
</comment>